<name>A0ABQ2BTF5_9FLAO</name>
<dbReference type="InterPro" id="IPR025324">
    <property type="entry name" value="DUF4230"/>
</dbReference>
<comment type="caution">
    <text evidence="1">The sequence shown here is derived from an EMBL/GenBank/DDBJ whole genome shotgun (WGS) entry which is preliminary data.</text>
</comment>
<dbReference type="Proteomes" id="UP000624701">
    <property type="component" value="Unassembled WGS sequence"/>
</dbReference>
<proteinExistence type="predicted"/>
<organism evidence="1 2">
    <name type="scientific">Winogradskyella haliclonae</name>
    <dbReference type="NCBI Taxonomy" id="2048558"/>
    <lineage>
        <taxon>Bacteria</taxon>
        <taxon>Pseudomonadati</taxon>
        <taxon>Bacteroidota</taxon>
        <taxon>Flavobacteriia</taxon>
        <taxon>Flavobacteriales</taxon>
        <taxon>Flavobacteriaceae</taxon>
        <taxon>Winogradskyella</taxon>
    </lineage>
</organism>
<dbReference type="EMBL" id="BMDQ01000001">
    <property type="protein sequence ID" value="GGI55757.1"/>
    <property type="molecule type" value="Genomic_DNA"/>
</dbReference>
<protein>
    <recommendedName>
        <fullName evidence="3">DUF4230 domain-containing protein</fullName>
    </recommendedName>
</protein>
<evidence type="ECO:0000313" key="2">
    <source>
        <dbReference type="Proteomes" id="UP000624701"/>
    </source>
</evidence>
<sequence>MRKFLFGVLLTVTILLVYRECTHESTVVINNSSDILQEQLKNVSKLVVTEGHFSEVFNYENSKEILGDYLTAEKKAIVVVNAKVSIAYDLSLLQYKMDEDTKTLKILSIPEHEISINPDLEYYDIQDDFLNQFEAEDYNSIKESVNKSLLDKIEKSNLVSNAKNRLISELAKFYILTNSLGWKLEYNGEQLDAEADFEKLLL</sequence>
<keyword evidence="2" id="KW-1185">Reference proteome</keyword>
<gene>
    <name evidence="1" type="ORF">GCM10011444_00660</name>
</gene>
<evidence type="ECO:0000313" key="1">
    <source>
        <dbReference type="EMBL" id="GGI55757.1"/>
    </source>
</evidence>
<evidence type="ECO:0008006" key="3">
    <source>
        <dbReference type="Google" id="ProtNLM"/>
    </source>
</evidence>
<dbReference type="Pfam" id="PF14014">
    <property type="entry name" value="DUF4230"/>
    <property type="match status" value="1"/>
</dbReference>
<accession>A0ABQ2BTF5</accession>
<dbReference type="RefSeq" id="WP_188372704.1">
    <property type="nucleotide sequence ID" value="NZ_BMDQ01000001.1"/>
</dbReference>
<reference evidence="2" key="1">
    <citation type="journal article" date="2019" name="Int. J. Syst. Evol. Microbiol.">
        <title>The Global Catalogue of Microorganisms (GCM) 10K type strain sequencing project: providing services to taxonomists for standard genome sequencing and annotation.</title>
        <authorList>
            <consortium name="The Broad Institute Genomics Platform"/>
            <consortium name="The Broad Institute Genome Sequencing Center for Infectious Disease"/>
            <person name="Wu L."/>
            <person name="Ma J."/>
        </authorList>
    </citation>
    <scope>NUCLEOTIDE SEQUENCE [LARGE SCALE GENOMIC DNA]</scope>
    <source>
        <strain evidence="2">CCM 8681</strain>
    </source>
</reference>